<gene>
    <name evidence="9" type="primary">phoU</name>
    <name evidence="9" type="ORF">E1288_36630</name>
</gene>
<dbReference type="InterPro" id="IPR026022">
    <property type="entry name" value="PhoU_dom"/>
</dbReference>
<feature type="domain" description="PhoU" evidence="8">
    <location>
        <begin position="17"/>
        <end position="104"/>
    </location>
</feature>
<evidence type="ECO:0000313" key="9">
    <source>
        <dbReference type="EMBL" id="TDD39637.1"/>
    </source>
</evidence>
<dbReference type="InterPro" id="IPR038078">
    <property type="entry name" value="PhoU-like_sf"/>
</dbReference>
<dbReference type="GO" id="GO:0006817">
    <property type="term" value="P:phosphate ion transport"/>
    <property type="evidence" value="ECO:0007669"/>
    <property type="project" value="UniProtKB-KW"/>
</dbReference>
<dbReference type="Gene3D" id="1.20.58.220">
    <property type="entry name" value="Phosphate transport system protein phou homolog 2, domain 2"/>
    <property type="match status" value="1"/>
</dbReference>
<keyword evidence="5 7" id="KW-0963">Cytoplasm</keyword>
<keyword evidence="4 7" id="KW-0813">Transport</keyword>
<dbReference type="InterPro" id="IPR028366">
    <property type="entry name" value="PhoU"/>
</dbReference>
<dbReference type="PIRSF" id="PIRSF003107">
    <property type="entry name" value="PhoU"/>
    <property type="match status" value="1"/>
</dbReference>
<evidence type="ECO:0000256" key="3">
    <source>
        <dbReference type="ARBA" id="ARBA00011738"/>
    </source>
</evidence>
<evidence type="ECO:0000256" key="7">
    <source>
        <dbReference type="PIRNR" id="PIRNR003107"/>
    </source>
</evidence>
<evidence type="ECO:0000256" key="5">
    <source>
        <dbReference type="ARBA" id="ARBA00022490"/>
    </source>
</evidence>
<protein>
    <recommendedName>
        <fullName evidence="7">Phosphate-specific transport system accessory protein PhoU</fullName>
    </recommendedName>
</protein>
<sequence>MREAFHRELAQLGNQLSGMCELAADTMRRATAALLNGDVGLAEQVMEEDATLDQAGKACEGFAQSLLALQTPVASDLRAILATLYCAVKVERMGGLAVNVAKLVRRNHPARVVPPDLEDQFREMGELDVRMCEHLCELVTGSAEGRFAELNRADDAIDALHARILETVTGGGWSHGIPAAVNVALLARFYERFADQAVSVARRLEFAATGTLPTRSSFPGSLGFHR</sequence>
<keyword evidence="6 7" id="KW-0592">Phosphate transport</keyword>
<dbReference type="PANTHER" id="PTHR42930">
    <property type="entry name" value="PHOSPHATE-SPECIFIC TRANSPORT SYSTEM ACCESSORY PROTEIN PHOU"/>
    <property type="match status" value="1"/>
</dbReference>
<dbReference type="NCBIfam" id="TIGR02135">
    <property type="entry name" value="phoU_full"/>
    <property type="match status" value="1"/>
</dbReference>
<reference evidence="9 10" key="1">
    <citation type="submission" date="2019-03" db="EMBL/GenBank/DDBJ databases">
        <title>Draft genome sequences of novel Actinobacteria.</title>
        <authorList>
            <person name="Sahin N."/>
            <person name="Ay H."/>
            <person name="Saygin H."/>
        </authorList>
    </citation>
    <scope>NUCLEOTIDE SEQUENCE [LARGE SCALE GENOMIC DNA]</scope>
    <source>
        <strain evidence="9 10">7K502</strain>
    </source>
</reference>
<comment type="caution">
    <text evidence="9">The sequence shown here is derived from an EMBL/GenBank/DDBJ whole genome shotgun (WGS) entry which is preliminary data.</text>
</comment>
<comment type="subunit">
    <text evidence="3 7">Homodimer.</text>
</comment>
<evidence type="ECO:0000256" key="4">
    <source>
        <dbReference type="ARBA" id="ARBA00022448"/>
    </source>
</evidence>
<dbReference type="PANTHER" id="PTHR42930:SF3">
    <property type="entry name" value="PHOSPHATE-SPECIFIC TRANSPORT SYSTEM ACCESSORY PROTEIN PHOU"/>
    <property type="match status" value="1"/>
</dbReference>
<proteinExistence type="inferred from homology"/>
<dbReference type="RefSeq" id="WP_132493308.1">
    <property type="nucleotide sequence ID" value="NZ_SMKW01000075.1"/>
</dbReference>
<evidence type="ECO:0000259" key="8">
    <source>
        <dbReference type="Pfam" id="PF01895"/>
    </source>
</evidence>
<dbReference type="Pfam" id="PF01895">
    <property type="entry name" value="PhoU"/>
    <property type="match status" value="2"/>
</dbReference>
<dbReference type="AlphaFoldDB" id="A0A4V2YJN7"/>
<feature type="domain" description="PhoU" evidence="8">
    <location>
        <begin position="122"/>
        <end position="203"/>
    </location>
</feature>
<dbReference type="SUPFAM" id="SSF109755">
    <property type="entry name" value="PhoU-like"/>
    <property type="match status" value="1"/>
</dbReference>
<dbReference type="FunFam" id="1.20.58.220:FF:000004">
    <property type="entry name" value="Phosphate-specific transport system accessory protein PhoU"/>
    <property type="match status" value="1"/>
</dbReference>
<name>A0A4V2YJN7_9PSEU</name>
<dbReference type="EMBL" id="SMKW01000075">
    <property type="protein sequence ID" value="TDD39637.1"/>
    <property type="molecule type" value="Genomic_DNA"/>
</dbReference>
<evidence type="ECO:0000256" key="1">
    <source>
        <dbReference type="ARBA" id="ARBA00004496"/>
    </source>
</evidence>
<evidence type="ECO:0000256" key="2">
    <source>
        <dbReference type="ARBA" id="ARBA00008107"/>
    </source>
</evidence>
<dbReference type="GO" id="GO:0030643">
    <property type="term" value="P:intracellular phosphate ion homeostasis"/>
    <property type="evidence" value="ECO:0007669"/>
    <property type="project" value="InterPro"/>
</dbReference>
<evidence type="ECO:0000313" key="10">
    <source>
        <dbReference type="Proteomes" id="UP000294947"/>
    </source>
</evidence>
<comment type="function">
    <text evidence="7">Plays a role in the regulation of phosphate uptake.</text>
</comment>
<evidence type="ECO:0000256" key="6">
    <source>
        <dbReference type="ARBA" id="ARBA00022592"/>
    </source>
</evidence>
<comment type="similarity">
    <text evidence="2 7">Belongs to the PhoU family.</text>
</comment>
<dbReference type="GO" id="GO:0045936">
    <property type="term" value="P:negative regulation of phosphate metabolic process"/>
    <property type="evidence" value="ECO:0007669"/>
    <property type="project" value="InterPro"/>
</dbReference>
<keyword evidence="10" id="KW-1185">Reference proteome</keyword>
<dbReference type="OrthoDB" id="9814256at2"/>
<comment type="subcellular location">
    <subcellularLocation>
        <location evidence="1 7">Cytoplasm</location>
    </subcellularLocation>
</comment>
<dbReference type="GO" id="GO:0005737">
    <property type="term" value="C:cytoplasm"/>
    <property type="evidence" value="ECO:0007669"/>
    <property type="project" value="UniProtKB-SubCell"/>
</dbReference>
<organism evidence="9 10">
    <name type="scientific">Saccharopolyspora elongata</name>
    <dbReference type="NCBI Taxonomy" id="2530387"/>
    <lineage>
        <taxon>Bacteria</taxon>
        <taxon>Bacillati</taxon>
        <taxon>Actinomycetota</taxon>
        <taxon>Actinomycetes</taxon>
        <taxon>Pseudonocardiales</taxon>
        <taxon>Pseudonocardiaceae</taxon>
        <taxon>Saccharopolyspora</taxon>
    </lineage>
</organism>
<accession>A0A4V2YJN7</accession>
<dbReference type="Proteomes" id="UP000294947">
    <property type="component" value="Unassembled WGS sequence"/>
</dbReference>